<evidence type="ECO:0000256" key="4">
    <source>
        <dbReference type="ARBA" id="ARBA00022833"/>
    </source>
</evidence>
<dbReference type="InterPro" id="IPR013087">
    <property type="entry name" value="Znf_C2H2_type"/>
</dbReference>
<feature type="domain" description="C2H2-type" evidence="7">
    <location>
        <begin position="777"/>
        <end position="804"/>
    </location>
</feature>
<feature type="region of interest" description="Disordered" evidence="6">
    <location>
        <begin position="613"/>
        <end position="658"/>
    </location>
</feature>
<feature type="domain" description="C2H2-type" evidence="7">
    <location>
        <begin position="834"/>
        <end position="857"/>
    </location>
</feature>
<dbReference type="PANTHER" id="PTHR24379">
    <property type="entry name" value="KRAB AND ZINC FINGER DOMAIN-CONTAINING"/>
    <property type="match status" value="1"/>
</dbReference>
<feature type="region of interest" description="Disordered" evidence="6">
    <location>
        <begin position="165"/>
        <end position="184"/>
    </location>
</feature>
<comment type="caution">
    <text evidence="8">The sequence shown here is derived from an EMBL/GenBank/DDBJ whole genome shotgun (WGS) entry which is preliminary data.</text>
</comment>
<keyword evidence="9" id="KW-1185">Reference proteome</keyword>
<evidence type="ECO:0000256" key="6">
    <source>
        <dbReference type="SAM" id="MobiDB-lite"/>
    </source>
</evidence>
<gene>
    <name evidence="8" type="ORF">GWI33_002635</name>
</gene>
<evidence type="ECO:0000313" key="8">
    <source>
        <dbReference type="EMBL" id="KAF7282457.1"/>
    </source>
</evidence>
<evidence type="ECO:0000256" key="3">
    <source>
        <dbReference type="ARBA" id="ARBA00022771"/>
    </source>
</evidence>
<organism evidence="8 9">
    <name type="scientific">Rhynchophorus ferrugineus</name>
    <name type="common">Red palm weevil</name>
    <name type="synonym">Curculio ferrugineus</name>
    <dbReference type="NCBI Taxonomy" id="354439"/>
    <lineage>
        <taxon>Eukaryota</taxon>
        <taxon>Metazoa</taxon>
        <taxon>Ecdysozoa</taxon>
        <taxon>Arthropoda</taxon>
        <taxon>Hexapoda</taxon>
        <taxon>Insecta</taxon>
        <taxon>Pterygota</taxon>
        <taxon>Neoptera</taxon>
        <taxon>Endopterygota</taxon>
        <taxon>Coleoptera</taxon>
        <taxon>Polyphaga</taxon>
        <taxon>Cucujiformia</taxon>
        <taxon>Curculionidae</taxon>
        <taxon>Dryophthorinae</taxon>
        <taxon>Rhynchophorus</taxon>
    </lineage>
</organism>
<feature type="compositionally biased region" description="Polar residues" evidence="6">
    <location>
        <begin position="170"/>
        <end position="184"/>
    </location>
</feature>
<reference evidence="8" key="1">
    <citation type="submission" date="2020-08" db="EMBL/GenBank/DDBJ databases">
        <title>Genome sequencing and assembly of the red palm weevil Rhynchophorus ferrugineus.</title>
        <authorList>
            <person name="Dias G.B."/>
            <person name="Bergman C.M."/>
            <person name="Manee M."/>
        </authorList>
    </citation>
    <scope>NUCLEOTIDE SEQUENCE</scope>
    <source>
        <strain evidence="8">AA-2017</strain>
        <tissue evidence="8">Whole larva</tissue>
    </source>
</reference>
<name>A0A834IP89_RHYFE</name>
<dbReference type="EMBL" id="JAACXV010000173">
    <property type="protein sequence ID" value="KAF7282457.1"/>
    <property type="molecule type" value="Genomic_DNA"/>
</dbReference>
<dbReference type="OrthoDB" id="6744513at2759"/>
<dbReference type="Pfam" id="PF13912">
    <property type="entry name" value="zf-C2H2_6"/>
    <property type="match status" value="2"/>
</dbReference>
<dbReference type="PROSITE" id="PS50157">
    <property type="entry name" value="ZINC_FINGER_C2H2_2"/>
    <property type="match status" value="4"/>
</dbReference>
<evidence type="ECO:0000313" key="9">
    <source>
        <dbReference type="Proteomes" id="UP000625711"/>
    </source>
</evidence>
<evidence type="ECO:0000256" key="1">
    <source>
        <dbReference type="ARBA" id="ARBA00022723"/>
    </source>
</evidence>
<dbReference type="GO" id="GO:0008270">
    <property type="term" value="F:zinc ion binding"/>
    <property type="evidence" value="ECO:0007669"/>
    <property type="project" value="UniProtKB-KW"/>
</dbReference>
<protein>
    <recommendedName>
        <fullName evidence="7">C2H2-type domain-containing protein</fullName>
    </recommendedName>
</protein>
<sequence length="1019" mass="115134">MADHFSYTVDNSIIIQDGNMIWNDTSQDQSSLHFMDANDTIITDGTINESYATAIDSNETQYLSILDTSEDVTLENMNLSNLSLEETGQQENINLLNNRSVESTNPPSNQDVDTSQLIVFTVDGSDDLYGIQMSLDPEGNIQKYQFKLRPTTDGNLEAMPETIELLPPEGNSSTETGDSEQLTATSSENLNAHDHPLDGYFLVQSQVSSENDIDKEIPEQALDNNGVFVKDNSQFEEIETEESLEDMTEEFIKKENNLEYNVKSGEALPVDSSRELTTTIYDKQQYLQENDGFNEVVEQHYIFDNQPSEDNIQNNYASTKNEMIINEIANEGGMGQVLDSNQKDIVQQFINDNSVTVQFENVTEELEGSSQQYHFKNVFNENGTGTTELESDNNHYEIAEEYHITEQTDDVQLQQYDTEPTQHSQGIAECHQDTTIEHTNILKQVEETANNENISKLGKPLMSVKYYLVYPEKENVNSMTGKQNARIPIPRITKPNPRSVLRASFAKPKKIVKSAKPTPNEFPESDIFQKRFAKSKEAVQAKMFYNFINKTTIPQAPVRQTRQPRKQEIKPVSERRDEEIIVQEVMISSNGFVENLNQKFKNKKLQVTAVVELSDSEDEPNSKNRRVSRATSESELSVVEIGSDDEKSDDKCSDAKRTKGKIQVPSIVVVNPDGQKIEPSITAANKIETEENKTEFNCPHCSKSFPSQNSLNTHLIHHNLENSLKNKTKMNSSTLFGSRKSLLPKIEYNHKCSECLLTFKNNLLLQRHTCSAKQNTLNCSVCQKQFRDIAMLNSHKKIHMKANLVKNTSIAKISPRKTLHRPSTSLMKTSKTGFKCKECSKVCDSEVLLSSHMNKMHKKFLCSSCSAAFSSRLLLDTHVRIDCVKIKSPSNKLSYKIRKSFVHTPPKRLSITKKTEKTLNSNLNQSMSSIKFECEYCNTKFSTYRILYTHKVQKHGMNTPDKSLTMKPKQGLYKPKAAHGGIPANDRMKKAFAALRMKLAETQEAVIENTSAVSVAAAQ</sequence>
<keyword evidence="3 5" id="KW-0863">Zinc-finger</keyword>
<evidence type="ECO:0000259" key="7">
    <source>
        <dbReference type="PROSITE" id="PS50157"/>
    </source>
</evidence>
<feature type="domain" description="C2H2-type" evidence="7">
    <location>
        <begin position="696"/>
        <end position="723"/>
    </location>
</feature>
<evidence type="ECO:0000256" key="2">
    <source>
        <dbReference type="ARBA" id="ARBA00022737"/>
    </source>
</evidence>
<feature type="domain" description="C2H2-type" evidence="7">
    <location>
        <begin position="932"/>
        <end position="960"/>
    </location>
</feature>
<dbReference type="PANTHER" id="PTHR24379:SF121">
    <property type="entry name" value="C2H2-TYPE DOMAIN-CONTAINING PROTEIN"/>
    <property type="match status" value="1"/>
</dbReference>
<evidence type="ECO:0000256" key="5">
    <source>
        <dbReference type="PROSITE-ProRule" id="PRU00042"/>
    </source>
</evidence>
<proteinExistence type="predicted"/>
<dbReference type="SMART" id="SM00355">
    <property type="entry name" value="ZnF_C2H2"/>
    <property type="match status" value="6"/>
</dbReference>
<dbReference type="AlphaFoldDB" id="A0A834IP89"/>
<dbReference type="PROSITE" id="PS00028">
    <property type="entry name" value="ZINC_FINGER_C2H2_1"/>
    <property type="match status" value="4"/>
</dbReference>
<dbReference type="SUPFAM" id="SSF57667">
    <property type="entry name" value="beta-beta-alpha zinc fingers"/>
    <property type="match status" value="1"/>
</dbReference>
<keyword evidence="2" id="KW-0677">Repeat</keyword>
<dbReference type="Gene3D" id="3.30.160.60">
    <property type="entry name" value="Classic Zinc Finger"/>
    <property type="match status" value="3"/>
</dbReference>
<keyword evidence="1" id="KW-0479">Metal-binding</keyword>
<accession>A0A834IP89</accession>
<feature type="compositionally biased region" description="Basic and acidic residues" evidence="6">
    <location>
        <begin position="644"/>
        <end position="657"/>
    </location>
</feature>
<keyword evidence="4" id="KW-0862">Zinc</keyword>
<dbReference type="Proteomes" id="UP000625711">
    <property type="component" value="Unassembled WGS sequence"/>
</dbReference>
<dbReference type="InterPro" id="IPR036236">
    <property type="entry name" value="Znf_C2H2_sf"/>
</dbReference>